<keyword evidence="2" id="KW-0012">Acyltransferase</keyword>
<dbReference type="InterPro" id="IPR000182">
    <property type="entry name" value="GNAT_dom"/>
</dbReference>
<dbReference type="InterPro" id="IPR057691">
    <property type="entry name" value="DUF7931"/>
</dbReference>
<evidence type="ECO:0000313" key="4">
    <source>
        <dbReference type="EMBL" id="MEX1669398.1"/>
    </source>
</evidence>
<keyword evidence="1" id="KW-0808">Transferase</keyword>
<feature type="domain" description="N-acetyltransferase" evidence="3">
    <location>
        <begin position="4"/>
        <end position="141"/>
    </location>
</feature>
<dbReference type="Gene3D" id="3.40.630.30">
    <property type="match status" value="1"/>
</dbReference>
<sequence>MKTITIVKAAWSEYQQQLTAIRHMVFVNEQKVPEALELDEFDTTATHWLAFHDTEAIGTVRLLDNGTIGRMAVLPPYRRKGVGKALLQHCINEAKDRGIASLHLGAQIHAIEFYQQQGFELIGPRFLDAGIAHQHMRMTLNPMLRRGFTAEINLQANPARAAVDLLKNTRWELRIFSHSLENSLYANEHFLRYAHEFIHRHQGNTIFLMICDEMPLREHHHPLLDMSREWKTAIPIRKLSIGHTFGAKEFFMVGDEDKLITYPHQSAINNAEYCSVESIARDYRESFDRLWRHAKPPLSLKPFY</sequence>
<dbReference type="InterPro" id="IPR050832">
    <property type="entry name" value="Bact_Acetyltransf"/>
</dbReference>
<accession>A0ABV3U652</accession>
<organism evidence="4 5">
    <name type="scientific">Zhongshania guokunii</name>
    <dbReference type="NCBI Taxonomy" id="641783"/>
    <lineage>
        <taxon>Bacteria</taxon>
        <taxon>Pseudomonadati</taxon>
        <taxon>Pseudomonadota</taxon>
        <taxon>Gammaproteobacteria</taxon>
        <taxon>Cellvibrionales</taxon>
        <taxon>Spongiibacteraceae</taxon>
        <taxon>Zhongshania</taxon>
    </lineage>
</organism>
<evidence type="ECO:0000256" key="1">
    <source>
        <dbReference type="ARBA" id="ARBA00022679"/>
    </source>
</evidence>
<dbReference type="SUPFAM" id="SSF55729">
    <property type="entry name" value="Acyl-CoA N-acyltransferases (Nat)"/>
    <property type="match status" value="1"/>
</dbReference>
<dbReference type="PANTHER" id="PTHR43877">
    <property type="entry name" value="AMINOALKYLPHOSPHONATE N-ACETYLTRANSFERASE-RELATED-RELATED"/>
    <property type="match status" value="1"/>
</dbReference>
<dbReference type="RefSeq" id="WP_368381669.1">
    <property type="nucleotide sequence ID" value="NZ_JBFRYA010000008.1"/>
</dbReference>
<evidence type="ECO:0000259" key="3">
    <source>
        <dbReference type="PROSITE" id="PS51186"/>
    </source>
</evidence>
<keyword evidence="5" id="KW-1185">Reference proteome</keyword>
<reference evidence="4 5" key="1">
    <citation type="journal article" date="2011" name="Int. J. Syst. Evol. Microbiol.">
        <title>Zhongshania antarctica gen. nov., sp. nov. and Zhongshania guokunii sp. nov., gammaproteobacteria respectively isolated from coastal attached (fast) ice and surface seawater of the Antarctic.</title>
        <authorList>
            <person name="Li H.J."/>
            <person name="Zhang X.Y."/>
            <person name="Chen C.X."/>
            <person name="Zhang Y.J."/>
            <person name="Gao Z.M."/>
            <person name="Yu Y."/>
            <person name="Chen X.L."/>
            <person name="Chen B."/>
            <person name="Zhang Y.Z."/>
        </authorList>
    </citation>
    <scope>NUCLEOTIDE SEQUENCE [LARGE SCALE GENOMIC DNA]</scope>
    <source>
        <strain evidence="4 5">ZS6-22T</strain>
    </source>
</reference>
<name>A0ABV3U652_9GAMM</name>
<dbReference type="PROSITE" id="PS51186">
    <property type="entry name" value="GNAT"/>
    <property type="match status" value="1"/>
</dbReference>
<proteinExistence type="predicted"/>
<dbReference type="CDD" id="cd04301">
    <property type="entry name" value="NAT_SF"/>
    <property type="match status" value="1"/>
</dbReference>
<dbReference type="PANTHER" id="PTHR43877:SF2">
    <property type="entry name" value="AMINOALKYLPHOSPHONATE N-ACETYLTRANSFERASE-RELATED"/>
    <property type="match status" value="1"/>
</dbReference>
<dbReference type="Pfam" id="PF13673">
    <property type="entry name" value="Acetyltransf_10"/>
    <property type="match status" value="1"/>
</dbReference>
<comment type="caution">
    <text evidence="4">The sequence shown here is derived from an EMBL/GenBank/DDBJ whole genome shotgun (WGS) entry which is preliminary data.</text>
</comment>
<evidence type="ECO:0000313" key="5">
    <source>
        <dbReference type="Proteomes" id="UP001557485"/>
    </source>
</evidence>
<dbReference type="Pfam" id="PF25559">
    <property type="entry name" value="DUF7931"/>
    <property type="match status" value="1"/>
</dbReference>
<dbReference type="InterPro" id="IPR016181">
    <property type="entry name" value="Acyl_CoA_acyltransferase"/>
</dbReference>
<evidence type="ECO:0000256" key="2">
    <source>
        <dbReference type="ARBA" id="ARBA00023315"/>
    </source>
</evidence>
<gene>
    <name evidence="4" type="ORF">AB4876_10780</name>
</gene>
<protein>
    <submittedName>
        <fullName evidence="4">GNAT family N-acetyltransferase</fullName>
    </submittedName>
</protein>
<dbReference type="EMBL" id="JBFRYA010000008">
    <property type="protein sequence ID" value="MEX1669398.1"/>
    <property type="molecule type" value="Genomic_DNA"/>
</dbReference>
<dbReference type="Proteomes" id="UP001557485">
    <property type="component" value="Unassembled WGS sequence"/>
</dbReference>